<name>A0A1M6GTE2_9BACT</name>
<dbReference type="OrthoDB" id="1434951at2"/>
<proteinExistence type="predicted"/>
<sequence length="328" mass="36752">MKTKLVIRRLLVLLPVFAVLFIISSCSKEEIVIAPESEIPADFLLKNGEIPASNNMVCELIAGKNMNAGKVVYSHDEDYLYVEYVAMDGWMISEVHFYVGNMNDFEKTCMNKNKRAVQIGKFPYSASGLYDETASFTIPLDDIVDPGADGYLVVAHAVVKKGGQEETAFAKCDYFITTTKARMVNDEGEEFFGESEGTPFIDFDPDYWCSFLGTNVYDGADTYPIGSWYNYYGEVNVDDDGTNLLIEVTANEGYTLTGVWVYVGALNGLQSYLSDDEYDGICPKYWEFPLSSYEGGVSNSFSIPLPNSTSFKDAFGIKRWGWISYYNF</sequence>
<dbReference type="STRING" id="1168035.SAMN05444280_111112"/>
<evidence type="ECO:0000313" key="2">
    <source>
        <dbReference type="Proteomes" id="UP000184050"/>
    </source>
</evidence>
<gene>
    <name evidence="1" type="ORF">SAMN05444280_111112</name>
</gene>
<protein>
    <submittedName>
        <fullName evidence="1">Uncharacterized protein</fullName>
    </submittedName>
</protein>
<dbReference type="PROSITE" id="PS51257">
    <property type="entry name" value="PROKAR_LIPOPROTEIN"/>
    <property type="match status" value="1"/>
</dbReference>
<dbReference type="AlphaFoldDB" id="A0A1M6GTE2"/>
<dbReference type="Proteomes" id="UP000184050">
    <property type="component" value="Unassembled WGS sequence"/>
</dbReference>
<dbReference type="RefSeq" id="WP_139279521.1">
    <property type="nucleotide sequence ID" value="NZ_FQZE01000011.1"/>
</dbReference>
<evidence type="ECO:0000313" key="1">
    <source>
        <dbReference type="EMBL" id="SHJ13129.1"/>
    </source>
</evidence>
<reference evidence="1 2" key="1">
    <citation type="submission" date="2016-11" db="EMBL/GenBank/DDBJ databases">
        <authorList>
            <person name="Jaros S."/>
            <person name="Januszkiewicz K."/>
            <person name="Wedrychowicz H."/>
        </authorList>
    </citation>
    <scope>NUCLEOTIDE SEQUENCE [LARGE SCALE GENOMIC DNA]</scope>
    <source>
        <strain evidence="1 2">DSM 27063</strain>
    </source>
</reference>
<keyword evidence="2" id="KW-1185">Reference proteome</keyword>
<organism evidence="1 2">
    <name type="scientific">Tangfeifania diversioriginum</name>
    <dbReference type="NCBI Taxonomy" id="1168035"/>
    <lineage>
        <taxon>Bacteria</taxon>
        <taxon>Pseudomonadati</taxon>
        <taxon>Bacteroidota</taxon>
        <taxon>Bacteroidia</taxon>
        <taxon>Marinilabiliales</taxon>
        <taxon>Prolixibacteraceae</taxon>
        <taxon>Tangfeifania</taxon>
    </lineage>
</organism>
<accession>A0A1M6GTE2</accession>
<dbReference type="EMBL" id="FQZE01000011">
    <property type="protein sequence ID" value="SHJ13129.1"/>
    <property type="molecule type" value="Genomic_DNA"/>
</dbReference>